<dbReference type="EMBL" id="GAKP01014324">
    <property type="protein sequence ID" value="JAC44628.1"/>
    <property type="molecule type" value="Transcribed_RNA"/>
</dbReference>
<dbReference type="GO" id="GO:0001227">
    <property type="term" value="F:DNA-binding transcription repressor activity, RNA polymerase II-specific"/>
    <property type="evidence" value="ECO:0007669"/>
    <property type="project" value="TreeGrafter"/>
</dbReference>
<dbReference type="Pfam" id="PF00096">
    <property type="entry name" value="zf-C2H2"/>
    <property type="match status" value="3"/>
</dbReference>
<dbReference type="PANTHER" id="PTHR24399:SF70">
    <property type="entry name" value="C2H2-TYPE DOMAIN-CONTAINING PROTEIN"/>
    <property type="match status" value="1"/>
</dbReference>
<reference evidence="16" key="1">
    <citation type="journal article" date="2014" name="BMC Genomics">
        <title>Characterizing the developmental transcriptome of the oriental fruit fly, Bactrocera dorsalis (Diptera: Tephritidae) through comparative genomic analysis with Drosophila melanogaster utilizing modENCODE datasets.</title>
        <authorList>
            <person name="Geib S.M."/>
            <person name="Calla B."/>
            <person name="Hall B."/>
            <person name="Hou S."/>
            <person name="Manoukis N.C."/>
        </authorList>
    </citation>
    <scope>NUCLEOTIDE SEQUENCE</scope>
    <source>
        <strain evidence="16">Punador</strain>
    </source>
</reference>
<dbReference type="GO" id="GO:0000978">
    <property type="term" value="F:RNA polymerase II cis-regulatory region sequence-specific DNA binding"/>
    <property type="evidence" value="ECO:0007669"/>
    <property type="project" value="TreeGrafter"/>
</dbReference>
<evidence type="ECO:0000256" key="9">
    <source>
        <dbReference type="ARBA" id="ARBA00023163"/>
    </source>
</evidence>
<keyword evidence="3 12" id="KW-0479">Metal-binding</keyword>
<feature type="domain" description="C2H2-type" evidence="14">
    <location>
        <begin position="376"/>
        <end position="403"/>
    </location>
</feature>
<feature type="domain" description="C2H2-type" evidence="14">
    <location>
        <begin position="251"/>
        <end position="280"/>
    </location>
</feature>
<evidence type="ECO:0000256" key="2">
    <source>
        <dbReference type="ARBA" id="ARBA00006991"/>
    </source>
</evidence>
<dbReference type="SUPFAM" id="SSF57716">
    <property type="entry name" value="Glucocorticoid receptor-like (DNA-binding domain)"/>
    <property type="match status" value="1"/>
</dbReference>
<dbReference type="InterPro" id="IPR036236">
    <property type="entry name" value="Znf_C2H2_sf"/>
</dbReference>
<keyword evidence="10" id="KW-0539">Nucleus</keyword>
<comment type="subcellular location">
    <subcellularLocation>
        <location evidence="1">Nucleus</location>
    </subcellularLocation>
</comment>
<evidence type="ECO:0000259" key="15">
    <source>
        <dbReference type="PROSITE" id="PS51915"/>
    </source>
</evidence>
<protein>
    <submittedName>
        <fullName evidence="16">Endothelial zinc finger protein induced by tumor necrosis factor alpha</fullName>
    </submittedName>
</protein>
<feature type="domain" description="C2H2-type" evidence="14">
    <location>
        <begin position="346"/>
        <end position="375"/>
    </location>
</feature>
<evidence type="ECO:0000259" key="14">
    <source>
        <dbReference type="PROSITE" id="PS50157"/>
    </source>
</evidence>
<evidence type="ECO:0000256" key="13">
    <source>
        <dbReference type="SAM" id="MobiDB-lite"/>
    </source>
</evidence>
<dbReference type="SMART" id="SM00355">
    <property type="entry name" value="ZnF_C2H2"/>
    <property type="match status" value="10"/>
</dbReference>
<keyword evidence="6 12" id="KW-0862">Zinc</keyword>
<keyword evidence="5 11" id="KW-0863">Zinc-finger</keyword>
<gene>
    <name evidence="16" type="primary">ZNF71</name>
</gene>
<dbReference type="PANTHER" id="PTHR24399">
    <property type="entry name" value="ZINC FINGER AND BTB DOMAIN-CONTAINING"/>
    <property type="match status" value="1"/>
</dbReference>
<evidence type="ECO:0000256" key="7">
    <source>
        <dbReference type="ARBA" id="ARBA00023015"/>
    </source>
</evidence>
<evidence type="ECO:0000256" key="4">
    <source>
        <dbReference type="ARBA" id="ARBA00022737"/>
    </source>
</evidence>
<comment type="similarity">
    <text evidence="2">Belongs to the krueppel C2H2-type zinc-finger protein family.</text>
</comment>
<name>A0A034VSV7_BACDO</name>
<feature type="binding site" evidence="12">
    <location>
        <position position="61"/>
    </location>
    <ligand>
        <name>Zn(2+)</name>
        <dbReference type="ChEBI" id="CHEBI:29105"/>
    </ligand>
</feature>
<feature type="domain" description="ZAD" evidence="15">
    <location>
        <begin position="6"/>
        <end position="85"/>
    </location>
</feature>
<keyword evidence="9" id="KW-0804">Transcription</keyword>
<evidence type="ECO:0000256" key="10">
    <source>
        <dbReference type="ARBA" id="ARBA00023242"/>
    </source>
</evidence>
<dbReference type="FunFam" id="3.30.160.60:FF:001102">
    <property type="entry name" value="Transcription factor IIIA"/>
    <property type="match status" value="1"/>
</dbReference>
<organism evidence="16">
    <name type="scientific">Bactrocera dorsalis</name>
    <name type="common">Oriental fruit fly</name>
    <name type="synonym">Dacus dorsalis</name>
    <dbReference type="NCBI Taxonomy" id="27457"/>
    <lineage>
        <taxon>Eukaryota</taxon>
        <taxon>Metazoa</taxon>
        <taxon>Ecdysozoa</taxon>
        <taxon>Arthropoda</taxon>
        <taxon>Hexapoda</taxon>
        <taxon>Insecta</taxon>
        <taxon>Pterygota</taxon>
        <taxon>Neoptera</taxon>
        <taxon>Endopterygota</taxon>
        <taxon>Diptera</taxon>
        <taxon>Brachycera</taxon>
        <taxon>Muscomorpha</taxon>
        <taxon>Tephritoidea</taxon>
        <taxon>Tephritidae</taxon>
        <taxon>Bactrocera</taxon>
        <taxon>Bactrocera</taxon>
    </lineage>
</organism>
<keyword evidence="4" id="KW-0677">Repeat</keyword>
<evidence type="ECO:0000256" key="3">
    <source>
        <dbReference type="ARBA" id="ARBA00022723"/>
    </source>
</evidence>
<feature type="region of interest" description="Disordered" evidence="13">
    <location>
        <begin position="480"/>
        <end position="515"/>
    </location>
</feature>
<dbReference type="GO" id="GO:0005654">
    <property type="term" value="C:nucleoplasm"/>
    <property type="evidence" value="ECO:0007669"/>
    <property type="project" value="TreeGrafter"/>
</dbReference>
<dbReference type="Gene3D" id="3.30.160.60">
    <property type="entry name" value="Classic Zinc Finger"/>
    <property type="match status" value="7"/>
</dbReference>
<dbReference type="PROSITE" id="PS51915">
    <property type="entry name" value="ZAD"/>
    <property type="match status" value="1"/>
</dbReference>
<dbReference type="Pfam" id="PF07776">
    <property type="entry name" value="zf-AD"/>
    <property type="match status" value="1"/>
</dbReference>
<dbReference type="AlphaFoldDB" id="A0A034VSV7"/>
<sequence length="515" mass="60473">MDGLTYKCRACTIELNSHQYLNAMNKVHIFETPDIAKKLASCISVELSLADEYPKFLCECCYQKVDDFYQFREMCRESIQHFEELILAKKSLLSEDEVPISILEDQSRSLTRVNELNHLEDSPVRYQDYLAKPTEVIDDYNKEYEVENTQYSGQGMSPPNRHSHNEDHWDSDIVDNFSNNSLNETCKSYENVAEIKLNNIRRVKSEKTTSQKKLPDCETKTTYRCDICPSRFFVEHRLNAHKREHEGLMPYPCTQEGCTKAFNRRSALARHLRQHEGYSFQYACDQDGCDKVYKHKPTLVMHQRKYHKLGPELKTHICEICGKVFKTTTMLNDHHYTHKDKSERPYACEQPNCMRRFANKDKLKVHLMRHAGIKNYVCPHCGMRKTTMNELKVHINYHTLERTWPCRFCTHICNSSGNLKTHVRTVHERAKDYACRYCERTFAKPDTRKYHEMTHTGEKPNECPECGKRFLQPAALRTHRKIHQRQGVHSSKAKKSEKKKPAQVTVLKNAENTEY</sequence>
<feature type="compositionally biased region" description="Basic residues" evidence="13">
    <location>
        <begin position="480"/>
        <end position="498"/>
    </location>
</feature>
<dbReference type="SUPFAM" id="SSF57667">
    <property type="entry name" value="beta-beta-alpha zinc fingers"/>
    <property type="match status" value="5"/>
</dbReference>
<feature type="domain" description="C2H2-type" evidence="14">
    <location>
        <begin position="223"/>
        <end position="250"/>
    </location>
</feature>
<dbReference type="PROSITE" id="PS00028">
    <property type="entry name" value="ZINC_FINGER_C2H2_1"/>
    <property type="match status" value="8"/>
</dbReference>
<feature type="domain" description="C2H2-type" evidence="14">
    <location>
        <begin position="316"/>
        <end position="343"/>
    </location>
</feature>
<evidence type="ECO:0000256" key="12">
    <source>
        <dbReference type="PROSITE-ProRule" id="PRU01263"/>
    </source>
</evidence>
<feature type="domain" description="C2H2-type" evidence="14">
    <location>
        <begin position="282"/>
        <end position="307"/>
    </location>
</feature>
<dbReference type="FunFam" id="3.30.160.60:FF:000862">
    <property type="entry name" value="zinc finger protein 697"/>
    <property type="match status" value="1"/>
</dbReference>
<dbReference type="InterPro" id="IPR012934">
    <property type="entry name" value="Znf_AD"/>
</dbReference>
<keyword evidence="8" id="KW-0238">DNA-binding</keyword>
<dbReference type="SMART" id="SM00868">
    <property type="entry name" value="zf-AD"/>
    <property type="match status" value="1"/>
</dbReference>
<proteinExistence type="inferred from homology"/>
<evidence type="ECO:0000256" key="8">
    <source>
        <dbReference type="ARBA" id="ARBA00023125"/>
    </source>
</evidence>
<evidence type="ECO:0000256" key="1">
    <source>
        <dbReference type="ARBA" id="ARBA00004123"/>
    </source>
</evidence>
<dbReference type="OrthoDB" id="6077919at2759"/>
<evidence type="ECO:0000313" key="16">
    <source>
        <dbReference type="EMBL" id="JAC44628.1"/>
    </source>
</evidence>
<evidence type="ECO:0000256" key="5">
    <source>
        <dbReference type="ARBA" id="ARBA00022771"/>
    </source>
</evidence>
<dbReference type="Gene3D" id="3.40.1800.20">
    <property type="match status" value="1"/>
</dbReference>
<feature type="binding site" evidence="12">
    <location>
        <position position="58"/>
    </location>
    <ligand>
        <name>Zn(2+)</name>
        <dbReference type="ChEBI" id="CHEBI:29105"/>
    </ligand>
</feature>
<keyword evidence="7" id="KW-0805">Transcription regulation</keyword>
<dbReference type="GO" id="GO:0008270">
    <property type="term" value="F:zinc ion binding"/>
    <property type="evidence" value="ECO:0007669"/>
    <property type="project" value="UniProtKB-UniRule"/>
</dbReference>
<feature type="binding site" evidence="12">
    <location>
        <position position="8"/>
    </location>
    <ligand>
        <name>Zn(2+)</name>
        <dbReference type="ChEBI" id="CHEBI:29105"/>
    </ligand>
</feature>
<feature type="domain" description="C2H2-type" evidence="14">
    <location>
        <begin position="461"/>
        <end position="488"/>
    </location>
</feature>
<dbReference type="Pfam" id="PF13912">
    <property type="entry name" value="zf-C2H2_6"/>
    <property type="match status" value="1"/>
</dbReference>
<accession>A0A034VSV7</accession>
<feature type="binding site" evidence="12">
    <location>
        <position position="11"/>
    </location>
    <ligand>
        <name>Zn(2+)</name>
        <dbReference type="ChEBI" id="CHEBI:29105"/>
    </ligand>
</feature>
<dbReference type="PROSITE" id="PS50157">
    <property type="entry name" value="ZINC_FINGER_C2H2_2"/>
    <property type="match status" value="8"/>
</dbReference>
<feature type="domain" description="C2H2-type" evidence="14">
    <location>
        <begin position="433"/>
        <end position="460"/>
    </location>
</feature>
<evidence type="ECO:0000256" key="6">
    <source>
        <dbReference type="ARBA" id="ARBA00022833"/>
    </source>
</evidence>
<dbReference type="InterPro" id="IPR013087">
    <property type="entry name" value="Znf_C2H2_type"/>
</dbReference>
<evidence type="ECO:0000256" key="11">
    <source>
        <dbReference type="PROSITE-ProRule" id="PRU00042"/>
    </source>
</evidence>